<dbReference type="InterPro" id="IPR010217">
    <property type="entry name" value="NU5C2"/>
</dbReference>
<feature type="transmembrane region" description="Helical" evidence="7">
    <location>
        <begin position="346"/>
        <end position="369"/>
    </location>
</feature>
<dbReference type="InterPro" id="IPR001750">
    <property type="entry name" value="ND/Mrp_TM"/>
</dbReference>
<dbReference type="InterPro" id="IPR003945">
    <property type="entry name" value="NU5C-like"/>
</dbReference>
<comment type="function">
    <text evidence="5">NDH-1 shuttles electrons from NAD(P)H, via FMN and iron-sulfur (Fe-S) centers, to quinones in the respiratory chain. The immediate electron acceptor for the enzyme in this species is believed to be plastoquinone. Couples the redox reaction to proton translocation (for every two electrons transferred, four hydrogen ions are translocated across the cytoplasmic membrane), and thus conserves the redox energy in a proton gradient.</text>
</comment>
<dbReference type="PANTHER" id="PTHR42829:SF2">
    <property type="entry name" value="NADH-UBIQUINONE OXIDOREDUCTASE CHAIN 5"/>
    <property type="match status" value="1"/>
</dbReference>
<keyword evidence="3 7" id="KW-1133">Transmembrane helix</keyword>
<feature type="transmembrane region" description="Helical" evidence="7">
    <location>
        <begin position="196"/>
        <end position="214"/>
    </location>
</feature>
<evidence type="ECO:0000256" key="1">
    <source>
        <dbReference type="ARBA" id="ARBA00004127"/>
    </source>
</evidence>
<feature type="transmembrane region" description="Helical" evidence="7">
    <location>
        <begin position="90"/>
        <end position="116"/>
    </location>
</feature>
<dbReference type="GO" id="GO:0003954">
    <property type="term" value="F:NADH dehydrogenase activity"/>
    <property type="evidence" value="ECO:0007669"/>
    <property type="project" value="TreeGrafter"/>
</dbReference>
<dbReference type="EMBL" id="CP159837">
    <property type="protein sequence ID" value="XCM36115.1"/>
    <property type="molecule type" value="Genomic_DNA"/>
</dbReference>
<keyword evidence="2 6" id="KW-0812">Transmembrane</keyword>
<feature type="transmembrane region" description="Helical" evidence="7">
    <location>
        <begin position="419"/>
        <end position="439"/>
    </location>
</feature>
<dbReference type="NCBIfam" id="NF005633">
    <property type="entry name" value="PRK07390.1"/>
    <property type="match status" value="1"/>
</dbReference>
<dbReference type="Gene3D" id="1.20.5.2700">
    <property type="match status" value="1"/>
</dbReference>
<sequence length="627" mass="67112">MANVSPIAMTHCPMNTFSQTIWLVPIYAVLGAVLTLPWSPGLIRRSGPRPAGYINLLMTAIAVGHSFLALGEVWSAPRKFSINWLHAASLNITFDVTVTATTVGALVVILGLNLLTQIYAIAYLEMDWGWARFYALLAGFEAGMAALMLTNSLFFSYVMLEILTLGTYLLIGFWFNQSLVVTGARDGFLTKRVGDLVLLMGVVALYPLAGTWNYDELAAWASTAKLDPTVATLLGFALLAGPLGKCAQFPLQLWLDEAMEGPMPATVLRNSVVVSTGAWVLIKMQPILDLSPVVVSAEIFVGAFTAVSCAAIALAQIDIKRIFSYATSSYLGVVFIAVGTGEAEAALVLLLTYAVAMALMLMSVGGIILNNVSQDITQFGGLWSRRPVSAICFVVGALSLVAVPPLGCFWGLATIANSLPPVLLTVLLLVNGLTACSLARVFGHMFTGSATDWTKRSPEGLWALVLPMTVLLGIALHLPQLLAVLGLLPDLALIIEPTTLLLIGSTITGAGVGLYLYVGDLIPKPIRLPYPGVQDFFAYDLYTAQLYKVTVIFVVGFVAKAIDWCDRVLVDGAVNLVGLFTIASGESLKYNTSGQVQFYALSILLGTILFGLLLSYPLLSNLHLSLF</sequence>
<organism evidence="10">
    <name type="scientific">Planktothricoides raciborskii GIHE-MW2</name>
    <dbReference type="NCBI Taxonomy" id="2792601"/>
    <lineage>
        <taxon>Bacteria</taxon>
        <taxon>Bacillati</taxon>
        <taxon>Cyanobacteriota</taxon>
        <taxon>Cyanophyceae</taxon>
        <taxon>Oscillatoriophycideae</taxon>
        <taxon>Oscillatoriales</taxon>
        <taxon>Oscillatoriaceae</taxon>
        <taxon>Planktothricoides</taxon>
    </lineage>
</organism>
<proteinExistence type="predicted"/>
<evidence type="ECO:0000256" key="3">
    <source>
        <dbReference type="ARBA" id="ARBA00022989"/>
    </source>
</evidence>
<comment type="subcellular location">
    <subcellularLocation>
        <location evidence="1">Endomembrane system</location>
        <topology evidence="1">Multi-pass membrane protein</topology>
    </subcellularLocation>
    <subcellularLocation>
        <location evidence="6">Membrane</location>
        <topology evidence="6">Multi-pass membrane protein</topology>
    </subcellularLocation>
</comment>
<evidence type="ECO:0000256" key="4">
    <source>
        <dbReference type="ARBA" id="ARBA00023136"/>
    </source>
</evidence>
<feature type="transmembrane region" description="Helical" evidence="7">
    <location>
        <begin position="128"/>
        <end position="148"/>
    </location>
</feature>
<dbReference type="NCBIfam" id="TIGR01960">
    <property type="entry name" value="ndhF3_CO2"/>
    <property type="match status" value="1"/>
</dbReference>
<evidence type="ECO:0000259" key="9">
    <source>
        <dbReference type="Pfam" id="PF00662"/>
    </source>
</evidence>
<dbReference type="InterPro" id="IPR001516">
    <property type="entry name" value="Proton_antipo_N"/>
</dbReference>
<evidence type="ECO:0000256" key="2">
    <source>
        <dbReference type="ARBA" id="ARBA00022692"/>
    </source>
</evidence>
<dbReference type="PRINTS" id="PR01434">
    <property type="entry name" value="NADHDHGNASE5"/>
</dbReference>
<dbReference type="GO" id="GO:0016020">
    <property type="term" value="C:membrane"/>
    <property type="evidence" value="ECO:0007669"/>
    <property type="project" value="UniProtKB-SubCell"/>
</dbReference>
<feature type="transmembrane region" description="Helical" evidence="7">
    <location>
        <begin position="51"/>
        <end position="70"/>
    </location>
</feature>
<dbReference type="GO" id="GO:0008137">
    <property type="term" value="F:NADH dehydrogenase (ubiquinone) activity"/>
    <property type="evidence" value="ECO:0007669"/>
    <property type="project" value="InterPro"/>
</dbReference>
<evidence type="ECO:0000256" key="6">
    <source>
        <dbReference type="RuleBase" id="RU000320"/>
    </source>
</evidence>
<feature type="transmembrane region" description="Helical" evidence="7">
    <location>
        <begin position="498"/>
        <end position="518"/>
    </location>
</feature>
<dbReference type="RefSeq" id="WP_242053147.1">
    <property type="nucleotide sequence ID" value="NZ_CP159837.1"/>
</dbReference>
<dbReference type="GO" id="GO:0015990">
    <property type="term" value="P:electron transport coupled proton transport"/>
    <property type="evidence" value="ECO:0007669"/>
    <property type="project" value="TreeGrafter"/>
</dbReference>
<dbReference type="PANTHER" id="PTHR42829">
    <property type="entry name" value="NADH-UBIQUINONE OXIDOREDUCTASE CHAIN 5"/>
    <property type="match status" value="1"/>
</dbReference>
<evidence type="ECO:0000313" key="10">
    <source>
        <dbReference type="EMBL" id="XCM36115.1"/>
    </source>
</evidence>
<reference evidence="10" key="1">
    <citation type="submission" date="2024-07" db="EMBL/GenBank/DDBJ databases">
        <authorList>
            <person name="Kim Y.J."/>
            <person name="Jeong J.Y."/>
        </authorList>
    </citation>
    <scope>NUCLEOTIDE SEQUENCE</scope>
    <source>
        <strain evidence="10">GIHE-MW2</strain>
    </source>
</reference>
<name>A0AAU8JBF2_9CYAN</name>
<feature type="domain" description="NADH-Ubiquinone oxidoreductase (complex I) chain 5 N-terminal" evidence="9">
    <location>
        <begin position="84"/>
        <end position="134"/>
    </location>
</feature>
<protein>
    <submittedName>
        <fullName evidence="10">NAD(P)H-quinone oxidoreductase subunit F</fullName>
    </submittedName>
</protein>
<feature type="domain" description="NADH:quinone oxidoreductase/Mrp antiporter transmembrane" evidence="8">
    <location>
        <begin position="151"/>
        <end position="429"/>
    </location>
</feature>
<dbReference type="AlphaFoldDB" id="A0AAU8JBF2"/>
<feature type="transmembrane region" description="Helical" evidence="7">
    <location>
        <begin position="154"/>
        <end position="175"/>
    </location>
</feature>
<dbReference type="Pfam" id="PF00662">
    <property type="entry name" value="Proton_antipo_N"/>
    <property type="match status" value="1"/>
</dbReference>
<dbReference type="GO" id="GO:0042773">
    <property type="term" value="P:ATP synthesis coupled electron transport"/>
    <property type="evidence" value="ECO:0007669"/>
    <property type="project" value="InterPro"/>
</dbReference>
<feature type="transmembrane region" description="Helical" evidence="7">
    <location>
        <begin position="460"/>
        <end position="478"/>
    </location>
</feature>
<gene>
    <name evidence="10" type="ORF">ABWT76_004851</name>
</gene>
<accession>A0AAU8JBF2</accession>
<feature type="transmembrane region" description="Helical" evidence="7">
    <location>
        <begin position="598"/>
        <end position="619"/>
    </location>
</feature>
<dbReference type="Pfam" id="PF00361">
    <property type="entry name" value="Proton_antipo_M"/>
    <property type="match status" value="1"/>
</dbReference>
<evidence type="ECO:0000256" key="5">
    <source>
        <dbReference type="ARBA" id="ARBA00025624"/>
    </source>
</evidence>
<feature type="transmembrane region" description="Helical" evidence="7">
    <location>
        <begin position="322"/>
        <end position="340"/>
    </location>
</feature>
<feature type="transmembrane region" description="Helical" evidence="7">
    <location>
        <begin position="294"/>
        <end position="315"/>
    </location>
</feature>
<dbReference type="GO" id="GO:0012505">
    <property type="term" value="C:endomembrane system"/>
    <property type="evidence" value="ECO:0007669"/>
    <property type="project" value="UniProtKB-SubCell"/>
</dbReference>
<evidence type="ECO:0000259" key="8">
    <source>
        <dbReference type="Pfam" id="PF00361"/>
    </source>
</evidence>
<keyword evidence="4 7" id="KW-0472">Membrane</keyword>
<feature type="transmembrane region" description="Helical" evidence="7">
    <location>
        <begin position="390"/>
        <end position="413"/>
    </location>
</feature>
<feature type="transmembrane region" description="Helical" evidence="7">
    <location>
        <begin position="20"/>
        <end position="39"/>
    </location>
</feature>
<evidence type="ECO:0000256" key="7">
    <source>
        <dbReference type="SAM" id="Phobius"/>
    </source>
</evidence>